<dbReference type="PROSITE" id="PS51186">
    <property type="entry name" value="GNAT"/>
    <property type="match status" value="1"/>
</dbReference>
<dbReference type="SUPFAM" id="SSF55729">
    <property type="entry name" value="Acyl-CoA N-acyltransferases (Nat)"/>
    <property type="match status" value="1"/>
</dbReference>
<feature type="domain" description="N-acetyltransferase" evidence="4">
    <location>
        <begin position="1"/>
        <end position="194"/>
    </location>
</feature>
<reference evidence="6" key="2">
    <citation type="submission" date="2019-06" db="EMBL/GenBank/DDBJ databases">
        <title>Co-occurence of chitin degradation, pigmentation and bioactivity in marine Pseudoalteromonas.</title>
        <authorList>
            <person name="Sonnenschein E.C."/>
            <person name="Bech P.K."/>
        </authorList>
    </citation>
    <scope>NUCLEOTIDE SEQUENCE [LARGE SCALE GENOMIC DNA]</scope>
    <source>
        <strain evidence="6">S2599</strain>
    </source>
</reference>
<dbReference type="CDD" id="cd04301">
    <property type="entry name" value="NAT_SF"/>
    <property type="match status" value="1"/>
</dbReference>
<evidence type="ECO:0000259" key="4">
    <source>
        <dbReference type="PROSITE" id="PS51186"/>
    </source>
</evidence>
<dbReference type="Gene3D" id="3.40.630.30">
    <property type="match status" value="1"/>
</dbReference>
<keyword evidence="2" id="KW-0012">Acyltransferase</keyword>
<reference evidence="5 6" key="1">
    <citation type="submission" date="2018-01" db="EMBL/GenBank/DDBJ databases">
        <authorList>
            <person name="Paulsen S."/>
            <person name="Gram L.K."/>
        </authorList>
    </citation>
    <scope>NUCLEOTIDE SEQUENCE [LARGE SCALE GENOMIC DNA]</scope>
    <source>
        <strain evidence="5 6">S2599</strain>
    </source>
</reference>
<dbReference type="PROSITE" id="PS50816">
    <property type="entry name" value="NAF"/>
    <property type="match status" value="1"/>
</dbReference>
<keyword evidence="1" id="KW-0808">Transferase</keyword>
<evidence type="ECO:0000313" key="5">
    <source>
        <dbReference type="EMBL" id="TMP35970.1"/>
    </source>
</evidence>
<evidence type="ECO:0000256" key="2">
    <source>
        <dbReference type="ARBA" id="ARBA00023315"/>
    </source>
</evidence>
<dbReference type="PANTHER" id="PTHR43420:SF47">
    <property type="entry name" value="N-ACETYLTRANSFERASE DOMAIN-CONTAINING PROTEIN"/>
    <property type="match status" value="1"/>
</dbReference>
<dbReference type="InterPro" id="IPR050680">
    <property type="entry name" value="YpeA/RimI_acetyltransf"/>
</dbReference>
<dbReference type="Pfam" id="PF00583">
    <property type="entry name" value="Acetyltransf_1"/>
    <property type="match status" value="1"/>
</dbReference>
<dbReference type="PANTHER" id="PTHR43420">
    <property type="entry name" value="ACETYLTRANSFERASE"/>
    <property type="match status" value="1"/>
</dbReference>
<dbReference type="EMBL" id="PNCJ01000019">
    <property type="protein sequence ID" value="TMP35970.1"/>
    <property type="molecule type" value="Genomic_DNA"/>
</dbReference>
<gene>
    <name evidence="5" type="ORF">CWB98_14560</name>
</gene>
<dbReference type="InterPro" id="IPR000182">
    <property type="entry name" value="GNAT_dom"/>
</dbReference>
<evidence type="ECO:0000313" key="6">
    <source>
        <dbReference type="Proteomes" id="UP000306719"/>
    </source>
</evidence>
<organism evidence="5 6">
    <name type="scientific">Pseudoalteromonas rubra</name>
    <dbReference type="NCBI Taxonomy" id="43658"/>
    <lineage>
        <taxon>Bacteria</taxon>
        <taxon>Pseudomonadati</taxon>
        <taxon>Pseudomonadota</taxon>
        <taxon>Gammaproteobacteria</taxon>
        <taxon>Alteromonadales</taxon>
        <taxon>Pseudoalteromonadaceae</taxon>
        <taxon>Pseudoalteromonas</taxon>
    </lineage>
</organism>
<evidence type="ECO:0000256" key="1">
    <source>
        <dbReference type="ARBA" id="ARBA00022679"/>
    </source>
</evidence>
<proteinExistence type="predicted"/>
<feature type="domain" description="NAF" evidence="3">
    <location>
        <begin position="59"/>
        <end position="85"/>
    </location>
</feature>
<evidence type="ECO:0000259" key="3">
    <source>
        <dbReference type="PROSITE" id="PS50816"/>
    </source>
</evidence>
<protein>
    <submittedName>
        <fullName evidence="5">Molybdopterin-guanine dinucleotide biosynthesis protein MobC</fullName>
    </submittedName>
</protein>
<name>A0A5S3WZA5_9GAMM</name>
<dbReference type="InterPro" id="IPR018451">
    <property type="entry name" value="NAF/FISL_domain"/>
</dbReference>
<dbReference type="AlphaFoldDB" id="A0A5S3WZA5"/>
<accession>A0A5S3WZA5</accession>
<dbReference type="OrthoDB" id="273614at2"/>
<dbReference type="RefSeq" id="WP_138545493.1">
    <property type="nucleotide sequence ID" value="NZ_PNCJ01000019.1"/>
</dbReference>
<dbReference type="InterPro" id="IPR016181">
    <property type="entry name" value="Acyl_CoA_acyltransferase"/>
</dbReference>
<dbReference type="Proteomes" id="UP000306719">
    <property type="component" value="Unassembled WGS sequence"/>
</dbReference>
<dbReference type="GO" id="GO:0007165">
    <property type="term" value="P:signal transduction"/>
    <property type="evidence" value="ECO:0007669"/>
    <property type="project" value="InterPro"/>
</dbReference>
<dbReference type="GO" id="GO:0016747">
    <property type="term" value="F:acyltransferase activity, transferring groups other than amino-acyl groups"/>
    <property type="evidence" value="ECO:0007669"/>
    <property type="project" value="InterPro"/>
</dbReference>
<comment type="caution">
    <text evidence="5">The sequence shown here is derived from an EMBL/GenBank/DDBJ whole genome shotgun (WGS) entry which is preliminary data.</text>
</comment>
<sequence>MTIKIEQGWDRKHSHSIARLYDQAFGNKFANAIPCQAKRLAVLESCFLPEYSFIALKNDEPVGIAGFSEVSGSLTAGLDISGLFEHLGILGGIRACLLFSLYERKPRQNEMIMDGIAVQESCRGLGVGSRLLDSITSHARTHGYASVRLDVIDSNARAKKLYARKGFVATKTEHFPYLNWLLGFSGSTTMQLFL</sequence>